<keyword evidence="1" id="KW-0472">Membrane</keyword>
<dbReference type="Proteomes" id="UP000238479">
    <property type="component" value="Chromosome 5"/>
</dbReference>
<organism evidence="2 3">
    <name type="scientific">Rosa chinensis</name>
    <name type="common">China rose</name>
    <dbReference type="NCBI Taxonomy" id="74649"/>
    <lineage>
        <taxon>Eukaryota</taxon>
        <taxon>Viridiplantae</taxon>
        <taxon>Streptophyta</taxon>
        <taxon>Embryophyta</taxon>
        <taxon>Tracheophyta</taxon>
        <taxon>Spermatophyta</taxon>
        <taxon>Magnoliopsida</taxon>
        <taxon>eudicotyledons</taxon>
        <taxon>Gunneridae</taxon>
        <taxon>Pentapetalae</taxon>
        <taxon>rosids</taxon>
        <taxon>fabids</taxon>
        <taxon>Rosales</taxon>
        <taxon>Rosaceae</taxon>
        <taxon>Rosoideae</taxon>
        <taxon>Rosoideae incertae sedis</taxon>
        <taxon>Rosa</taxon>
    </lineage>
</organism>
<keyword evidence="3" id="KW-1185">Reference proteome</keyword>
<sequence length="68" mass="7591">MIHPIILYTKGRLLLLLFIRDGKDGFTLILICVTGLPLTLLFRLLPPVSSSFSSRIAYSGREVDRGSE</sequence>
<keyword evidence="1" id="KW-0812">Transmembrane</keyword>
<dbReference type="Gramene" id="PRQ32631">
    <property type="protein sequence ID" value="PRQ32631"/>
    <property type="gene ID" value="RchiOBHm_Chr5g0048561"/>
</dbReference>
<dbReference type="AlphaFoldDB" id="A0A2P6QEQ3"/>
<feature type="transmembrane region" description="Helical" evidence="1">
    <location>
        <begin position="25"/>
        <end position="45"/>
    </location>
</feature>
<name>A0A2P6QEQ3_ROSCH</name>
<protein>
    <submittedName>
        <fullName evidence="2">Uncharacterized protein</fullName>
    </submittedName>
</protein>
<gene>
    <name evidence="2" type="ORF">RchiOBHm_Chr5g0048561</name>
</gene>
<accession>A0A2P6QEQ3</accession>
<evidence type="ECO:0000313" key="2">
    <source>
        <dbReference type="EMBL" id="PRQ32631.1"/>
    </source>
</evidence>
<keyword evidence="1" id="KW-1133">Transmembrane helix</keyword>
<proteinExistence type="predicted"/>
<dbReference type="EMBL" id="PDCK01000043">
    <property type="protein sequence ID" value="PRQ32631.1"/>
    <property type="molecule type" value="Genomic_DNA"/>
</dbReference>
<evidence type="ECO:0000256" key="1">
    <source>
        <dbReference type="SAM" id="Phobius"/>
    </source>
</evidence>
<evidence type="ECO:0000313" key="3">
    <source>
        <dbReference type="Proteomes" id="UP000238479"/>
    </source>
</evidence>
<comment type="caution">
    <text evidence="2">The sequence shown here is derived from an EMBL/GenBank/DDBJ whole genome shotgun (WGS) entry which is preliminary data.</text>
</comment>
<reference evidence="2 3" key="1">
    <citation type="journal article" date="2018" name="Nat. Genet.">
        <title>The Rosa genome provides new insights in the design of modern roses.</title>
        <authorList>
            <person name="Bendahmane M."/>
        </authorList>
    </citation>
    <scope>NUCLEOTIDE SEQUENCE [LARGE SCALE GENOMIC DNA]</scope>
    <source>
        <strain evidence="3">cv. Old Blush</strain>
    </source>
</reference>